<accession>A0A179GMV8</accession>
<name>A0A179GMV8_PURLI</name>
<reference evidence="1 3" key="1">
    <citation type="submission" date="2016-01" db="EMBL/GenBank/DDBJ databases">
        <title>Biosynthesis of antibiotic leucinostatins and their inhibition on Phytophthora in bio-control Purpureocillium lilacinum.</title>
        <authorList>
            <person name="Wang G."/>
            <person name="Liu Z."/>
            <person name="Lin R."/>
            <person name="Li E."/>
            <person name="Mao Z."/>
            <person name="Ling J."/>
            <person name="Yin W."/>
            <person name="Xie B."/>
        </authorList>
    </citation>
    <scope>NUCLEOTIDE SEQUENCE [LARGE SCALE GENOMIC DNA]</scope>
    <source>
        <strain evidence="1">PLBJ-1</strain>
        <strain evidence="2">PLFJ-1</strain>
    </source>
</reference>
<dbReference type="EMBL" id="LSBH01000005">
    <property type="protein sequence ID" value="OAQ78671.1"/>
    <property type="molecule type" value="Genomic_DNA"/>
</dbReference>
<proteinExistence type="predicted"/>
<dbReference type="Proteomes" id="UP000078240">
    <property type="component" value="Unassembled WGS sequence"/>
</dbReference>
<protein>
    <submittedName>
        <fullName evidence="1">Uncharacterized protein</fullName>
    </submittedName>
</protein>
<gene>
    <name evidence="1" type="ORF">VFPBJ_06792</name>
    <name evidence="2" type="ORF">VFPFJ_02747</name>
</gene>
<sequence length="196" mass="22097">MVLTRMKHDGGGLDGLHSVLPLRSHALFDEKRASANGAAIIGSCPLRGGDVYGVGSRWGHCWSTFLRTLYFGARHPWFEGKGARTWTGSLRTAKPESMNRSMVLRPWDRRLAQWLRSKTARHSRFLLVSAWCAGVRRPSKRREEVPEMLRSRHGCLLGQGLVRGERSIWGASRCRHDLVQEPSAVPSRDVMPSSRQ</sequence>
<comment type="caution">
    <text evidence="1">The sequence shown here is derived from an EMBL/GenBank/DDBJ whole genome shotgun (WGS) entry which is preliminary data.</text>
</comment>
<dbReference type="EMBL" id="LSBI01000002">
    <property type="protein sequence ID" value="OAQ93585.1"/>
    <property type="molecule type" value="Genomic_DNA"/>
</dbReference>
<evidence type="ECO:0000313" key="1">
    <source>
        <dbReference type="EMBL" id="OAQ78671.1"/>
    </source>
</evidence>
<evidence type="ECO:0000313" key="3">
    <source>
        <dbReference type="Proteomes" id="UP000078240"/>
    </source>
</evidence>
<evidence type="ECO:0000313" key="2">
    <source>
        <dbReference type="EMBL" id="OAQ93585.1"/>
    </source>
</evidence>
<dbReference type="Proteomes" id="UP000078340">
    <property type="component" value="Unassembled WGS sequence"/>
</dbReference>
<dbReference type="AlphaFoldDB" id="A0A179GMV8"/>
<organism evidence="1 3">
    <name type="scientific">Purpureocillium lilacinum</name>
    <name type="common">Paecilomyces lilacinus</name>
    <dbReference type="NCBI Taxonomy" id="33203"/>
    <lineage>
        <taxon>Eukaryota</taxon>
        <taxon>Fungi</taxon>
        <taxon>Dikarya</taxon>
        <taxon>Ascomycota</taxon>
        <taxon>Pezizomycotina</taxon>
        <taxon>Sordariomycetes</taxon>
        <taxon>Hypocreomycetidae</taxon>
        <taxon>Hypocreales</taxon>
        <taxon>Ophiocordycipitaceae</taxon>
        <taxon>Purpureocillium</taxon>
    </lineage>
</organism>